<dbReference type="Proteomes" id="UP000461739">
    <property type="component" value="Unassembled WGS sequence"/>
</dbReference>
<name>A0AAN5XKT5_BACCE</name>
<organism evidence="1 2">
    <name type="scientific">Bacillus cereus</name>
    <dbReference type="NCBI Taxonomy" id="1396"/>
    <lineage>
        <taxon>Bacteria</taxon>
        <taxon>Bacillati</taxon>
        <taxon>Bacillota</taxon>
        <taxon>Bacilli</taxon>
        <taxon>Bacillales</taxon>
        <taxon>Bacillaceae</taxon>
        <taxon>Bacillus</taxon>
        <taxon>Bacillus cereus group</taxon>
    </lineage>
</organism>
<dbReference type="RefSeq" id="WP_151527286.1">
    <property type="nucleotide sequence ID" value="NZ_WBPA01000005.1"/>
</dbReference>
<protein>
    <submittedName>
        <fullName evidence="1">Uncharacterized protein</fullName>
    </submittedName>
</protein>
<dbReference type="EMBL" id="WBPI01000023">
    <property type="protein sequence ID" value="KAB2447022.1"/>
    <property type="molecule type" value="Genomic_DNA"/>
</dbReference>
<comment type="caution">
    <text evidence="1">The sequence shown here is derived from an EMBL/GenBank/DDBJ whole genome shotgun (WGS) entry which is preliminary data.</text>
</comment>
<accession>A0AAN5XKT5</accession>
<sequence length="310" mass="36737">MVIDMNTLIAAFNFGNQIAKVSTLHQKYNYIKSKLSLETWLLYQDVINTCSFSHYNSFELAYRKIEAVCSSKDGFYQECFIELRDCSEVHLLIKEGNQLGRDLENSLLQMLVGLPSRDIYINLKSLDLYRAWMNVFYQLHSTKLFTYLHQHKANVESKQSNVKQFLESKEIYPFSRNNRLLIRKLDIKGIDKEIMYFLEFFDGLRISVLQIIFESHFNRSLKLNKNEIVDYREKERNKFRVFSTKVLGTEVFRHKGNFILLFENNKVHEIGLIRRRMGRNLEMGDKSISTIEGLLYPKNDYNLFVPNLPY</sequence>
<gene>
    <name evidence="1" type="ORF">F8165_25990</name>
</gene>
<evidence type="ECO:0000313" key="1">
    <source>
        <dbReference type="EMBL" id="KAB2447022.1"/>
    </source>
</evidence>
<dbReference type="AlphaFoldDB" id="A0AAN5XKT5"/>
<proteinExistence type="predicted"/>
<reference evidence="1 2" key="1">
    <citation type="submission" date="2019-10" db="EMBL/GenBank/DDBJ databases">
        <title>Bacillus from the desert of Cuatro Cinegas, Coahuila.</title>
        <authorList>
            <person name="Olmedo-Alvarez G."/>
            <person name="Saldana S."/>
            <person name="Barcelo D."/>
        </authorList>
    </citation>
    <scope>NUCLEOTIDE SEQUENCE [LARGE SCALE GENOMIC DNA]</scope>
    <source>
        <strain evidence="1 2">CH316_11T</strain>
    </source>
</reference>
<evidence type="ECO:0000313" key="2">
    <source>
        <dbReference type="Proteomes" id="UP000461739"/>
    </source>
</evidence>